<evidence type="ECO:0000313" key="1">
    <source>
        <dbReference type="EMBL" id="GGS02656.1"/>
    </source>
</evidence>
<comment type="caution">
    <text evidence="1">The sequence shown here is derived from an EMBL/GenBank/DDBJ whole genome shotgun (WGS) entry which is preliminary data.</text>
</comment>
<gene>
    <name evidence="1" type="ORF">GCM10008960_31580</name>
</gene>
<organism evidence="1 2">
    <name type="scientific">Deinococcus sedimenti</name>
    <dbReference type="NCBI Taxonomy" id="1867090"/>
    <lineage>
        <taxon>Bacteria</taxon>
        <taxon>Thermotogati</taxon>
        <taxon>Deinococcota</taxon>
        <taxon>Deinococci</taxon>
        <taxon>Deinococcales</taxon>
        <taxon>Deinococcaceae</taxon>
        <taxon>Deinococcus</taxon>
    </lineage>
</organism>
<keyword evidence="2" id="KW-1185">Reference proteome</keyword>
<name>A0ABQ2SA18_9DEIO</name>
<reference evidence="2" key="1">
    <citation type="journal article" date="2019" name="Int. J. Syst. Evol. Microbiol.">
        <title>The Global Catalogue of Microorganisms (GCM) 10K type strain sequencing project: providing services to taxonomists for standard genome sequencing and annotation.</title>
        <authorList>
            <consortium name="The Broad Institute Genomics Platform"/>
            <consortium name="The Broad Institute Genome Sequencing Center for Infectious Disease"/>
            <person name="Wu L."/>
            <person name="Ma J."/>
        </authorList>
    </citation>
    <scope>NUCLEOTIDE SEQUENCE [LARGE SCALE GENOMIC DNA]</scope>
    <source>
        <strain evidence="2">JCM 31405</strain>
    </source>
</reference>
<dbReference type="RefSeq" id="WP_189074141.1">
    <property type="nucleotide sequence ID" value="NZ_BMQN01000011.1"/>
</dbReference>
<sequence length="102" mass="11041">MSVLQRQLLPVVWVVTNEPLMVTLTPAIPGHAVPVGEARDDDADEFVSEDISCSSPYVPARFTVANDRGYRAEEQVIQALARMPGADTIGGGWGGCEWRRSG</sequence>
<protein>
    <submittedName>
        <fullName evidence="1">Uncharacterized protein</fullName>
    </submittedName>
</protein>
<dbReference type="EMBL" id="BMQN01000011">
    <property type="protein sequence ID" value="GGS02656.1"/>
    <property type="molecule type" value="Genomic_DNA"/>
</dbReference>
<evidence type="ECO:0000313" key="2">
    <source>
        <dbReference type="Proteomes" id="UP000644548"/>
    </source>
</evidence>
<dbReference type="Proteomes" id="UP000644548">
    <property type="component" value="Unassembled WGS sequence"/>
</dbReference>
<proteinExistence type="predicted"/>
<accession>A0ABQ2SA18</accession>